<keyword evidence="3" id="KW-1185">Reference proteome</keyword>
<dbReference type="InterPro" id="IPR036869">
    <property type="entry name" value="J_dom_sf"/>
</dbReference>
<dbReference type="Gene3D" id="3.30.565.10">
    <property type="entry name" value="Histidine kinase-like ATPase, C-terminal domain"/>
    <property type="match status" value="1"/>
</dbReference>
<dbReference type="Gene3D" id="1.10.287.110">
    <property type="entry name" value="DnaJ domain"/>
    <property type="match status" value="1"/>
</dbReference>
<evidence type="ECO:0000313" key="3">
    <source>
        <dbReference type="Proteomes" id="UP001164746"/>
    </source>
</evidence>
<feature type="domain" description="Sacsin/Nov" evidence="1">
    <location>
        <begin position="37"/>
        <end position="216"/>
    </location>
</feature>
<proteinExistence type="predicted"/>
<dbReference type="NCBIfam" id="NF047352">
    <property type="entry name" value="P_loop_sacsin"/>
    <property type="match status" value="2"/>
</dbReference>
<feature type="non-terminal residue" evidence="2">
    <location>
        <position position="1"/>
    </location>
</feature>
<dbReference type="InterPro" id="IPR058210">
    <property type="entry name" value="SACS/Nov_dom"/>
</dbReference>
<organism evidence="2 3">
    <name type="scientific">Mya arenaria</name>
    <name type="common">Soft-shell clam</name>
    <dbReference type="NCBI Taxonomy" id="6604"/>
    <lineage>
        <taxon>Eukaryota</taxon>
        <taxon>Metazoa</taxon>
        <taxon>Spiralia</taxon>
        <taxon>Lophotrochozoa</taxon>
        <taxon>Mollusca</taxon>
        <taxon>Bivalvia</taxon>
        <taxon>Autobranchia</taxon>
        <taxon>Heteroconchia</taxon>
        <taxon>Euheterodonta</taxon>
        <taxon>Imparidentia</taxon>
        <taxon>Neoheterodontei</taxon>
        <taxon>Myida</taxon>
        <taxon>Myoidea</taxon>
        <taxon>Myidae</taxon>
        <taxon>Mya</taxon>
    </lineage>
</organism>
<dbReference type="InterPro" id="IPR036890">
    <property type="entry name" value="HATPase_C_sf"/>
</dbReference>
<dbReference type="EMBL" id="CP111018">
    <property type="protein sequence ID" value="WAR11131.1"/>
    <property type="molecule type" value="Genomic_DNA"/>
</dbReference>
<protein>
    <submittedName>
        <fullName evidence="2">SACS-like protein</fullName>
    </submittedName>
</protein>
<dbReference type="PANTHER" id="PTHR46919">
    <property type="entry name" value="ZINC FINGER, C3HC4 TYPE (RING FINGER) FAMILY PROTEIN"/>
    <property type="match status" value="1"/>
</dbReference>
<name>A0ABY7EQM8_MYAAR</name>
<sequence length="3163" mass="362133">MEADVVKKKKPVISSFKQPTVIEQLKYILAEYPDGGQILKAPAMCVHNDAEFAEKDWKGIIMIYNSVKKFDILKVGRFGLGFKSVFHLTDNPCIISGKRMLLMDPLHPAGCEPATMEIGDLGEMEGFDTNAFIQALDGKFGFNRETLSSGYFRGTLFWFPLREIPNTLSDNVYTVEKVMNLFRAFQQDSSSILLFLKSLSEVTLFTDNQSQPQERKVYAKVKIADSGVKCLAQRAAFADKVSSMTPESADISLIMEVPIECFFDGSSSSNTTWLVVNYVVSESASDELNRLMNDESIGLSPYVGVAAPMTTTSQFNGHIFCFLPLPKEGSKLTGLPFHVNGFFALSSNRHHLKWETDEDKNQQQYDKNVHWNHLMTSEVLPRAYRLMYNAAVSRSNISGNSEKDVKRVYGLVPDLDNVNENWKSFATKSIKCMQTECVVFANDVGRWDVCQKCVFGTTATFDTEEIKTSVRSSMIRMGKSYAELDEISLKTLQMVFTTSVICVSPNLITNFLQESNAYQCLADEMKTDLLVYISADKQFDRLQGLELLPLANGIWVSFRNEGNAIYLASVDEIEIFPDFKDRFVMATRTSKSGKAFKAILEEGSYRISNLSTDALLTFLRESLQAFVDTEMKNSSKFSLPWLEKVWRLVMKYGLEHFKDLRLLPLLQEGTFDGTYVVKLVPLTYPFVLSRFNNVTKGFNENVKKALQLLGITVLEDLPNWLPKTYLNGYVSQLNHYELRRCFDTIEEDNVLALSTIFNSKADDETRKDFVKYLCCSEEDYRMSFLEELEIFKMISKTKGCEKYARLKMASVFIDEKTENELPRDIDIPIECFKRDKTNRRLITMCDILELTTEKFVKIKMQEITKSGYASDTYVFMKFFLKNTMMFKPQTDIIQMASNIAFIKHDSKLKRASNFFDHTDANLKKLFLKQDVFLPEQVFPTRFLDGLRAIGLKSAKCVSADDLFSIAQVLDSFNSSGVFEAEINDKAKALLNTIESNPNLLQNIVHVRNKTTSLGEALRTLQCFPCINNDIGNVEYPRALLIKDLKHLYCPTDLRDSRYSMLIGSIKPLIRSYCKELAEFYEWTKPPSIEDLIENLNVVKGRFVDTKYDVAKVTKAIYSELARQKDDVVIKKEIFEETALIWTEKGFTRPSRTILKQNVGDILLSPYFEYIPDEFHNVHNLLESLGSHPIQDRRVLTQLLQEIQKKYPADGVDLAVVSYDKKLVRDVLEKLATLNTNDEADIEWMKRNVLIMIDTIDENTIKFDCISKCVYDKERDMSDDSDEEEKFKYVHPSCIEHAMKLGVKSVTRQSLMDAEDIEDWGQNERLTTRLNRLLKEDYVDGLSVPKELIQNADDAGATEISFLYDERDHIGYRKRLISKEMSECQGASLFVYNNTTFSEDDFKNITRINEGTKQHDTSTIGKFGLGFCSVYNVTDVPSLVSGQNMVIFDPHERYLDENNPKRGIKLPLSKRTLVKRHVDQFMPFEGLFGCSIVGDSFTPFEGTLFRLQLRTAVQADKSEISKKVYNKDEVFGLLKMLRKHAGDLLLFSQNVTTIRIFHLRKDYVSSDDVKPVFEMNKSIIGDTSSLKDRFSVLKLCSQTHQTVEHVQVVSLVTQVSSSELFEASTTDNNDTRFVISWYKCPEDTLQCTDETAIPVSAIAIPDIYSDKGVHRSLSEIGHGFYNEGHLFCFMPLPVITNLPFHINGFFSVTQNRRGLSIATEDDKTDNSYHWNDSLLSKCTVQSFIKYLRFLAEFYAFDQTASDTQYYGTWPDSGEQAVEQFVKAFYITVLQDDPHVFRSNESQLYLPFSGILVLNDEIRNNETLYANAFEFVKCVPITNSRIVVNLPRKQFDKLVHYNRDASDILDVVITEEMLIIHLLDNMNSEYWIGKTDVRNVMLLHAISYQNRTVQEKLKRVSCIPTQPNERLRKIDELIHPYSELARLFSEEEERFVIKTEEFRDSKLLNRLVELGMMCDTLTEELLIDRCKSVEIISQKCSECTMSRIDALLFYMNTRISNIKTSLITEIGGLSILPVQTRLPEWLFSFQSENREDMKTITDDLCHEHKIPKQTVKVLIGRPCTLYESRLMYAIGSVECVVDSRCEISQALSELLGIRSQENLTANVLLQQLNVLADEYKCPELSFNVMTEQIVHQVYSELDNVLTKPSLIENLQCVDKKIKDVFDKKIILIGKTFYHVKQVAMHMDTDCFPELCVLHNMSDLKLRLFRKLGVKEHFGIEDIIAVMKTKSLLWKEKTCREVKIMINLLRNLHSVMERENITIENLQQYKDFIVAPDEKNVLAVTSELALEDQAVCWQRKVRLVHGDVPPNIAKAVGVKSKKASLIKGFSRGISFFGQKEQLTTRLNGLLIDYPSDVSIFKEFIQNADDAGATEINFIKFFRTQKITHSIGQNQTIGPALCIYNNSHFTDDDFDGIRNLGIGSKSDDPTKTGQYGLGFNAVYHITDTPSFYTKGPGLGKEGVLCIFDPLFKDIPETGEPGIRCNLDKMDDELKDILKGYPEIEFNVGTMFRLPLRQEKSEISVHCISDSEIDKLLGFLQEEASTCLQFLKNLKSIAISTYIDGEVRNEFSVEAKLTDSDEMKRKQYFDNVRIRCKNNMNDKYKNILEDPFSVTYNLFIVENKGRCKRWLVCNQFSSDTKPDEKDTSCKLRPAFADRDLGLMPTVGISIPVFESEVSDLTQAHKAFCFLPLPIGTDLPFHVNGHFSVDRGRQNLTSSSVGETWNKYLLSVLLPKAFCTSLLEVQNILCGLSEEGMNLAKLKKRLRLYNNNFPRCLLATDERITAMDMDVDLVNMIRSLPLYETAYGDLISIENENDVVVLSVRIPPDGMKEIAEATNTTFVRYNCAKFSSLSENTWYTDRITFLLTDIPFIRIGNRERRVNEFFSHRNKVFVEMLTDDEFLPNHLRTDLPKSLRKYIDLFEKLGAMSLVCRSQFVNVLDSIHTEYGDQSLPPPVLKKVAQTITLLFKLEGSLGDRNAKLFLPNKEKKLRESSSLTVCDNKTYAGIIKDVTDIDYFLELNEMEIEEFTDSAAVFETLPNSMQPCFLSKVVKVELYDSQNIITRPLDENRRRVRELLTAAFKMCEKDRKILIKRLLLRWHPDRNPGLEEYATEIFSFIKELIVELERREFSAGSSGTFVSRYRNFSSRIVSDG</sequence>
<reference evidence="2" key="1">
    <citation type="submission" date="2022-11" db="EMBL/GenBank/DDBJ databases">
        <title>Centuries of genome instability and evolution in soft-shell clam transmissible cancer (bioRxiv).</title>
        <authorList>
            <person name="Hart S.F.M."/>
            <person name="Yonemitsu M.A."/>
            <person name="Giersch R.M."/>
            <person name="Beal B.F."/>
            <person name="Arriagada G."/>
            <person name="Davis B.W."/>
            <person name="Ostrander E.A."/>
            <person name="Goff S.P."/>
            <person name="Metzger M.J."/>
        </authorList>
    </citation>
    <scope>NUCLEOTIDE SEQUENCE</scope>
    <source>
        <strain evidence="2">MELC-2E11</strain>
        <tissue evidence="2">Siphon/mantle</tissue>
    </source>
</reference>
<gene>
    <name evidence="2" type="ORF">MAR_036207</name>
</gene>
<evidence type="ECO:0000313" key="2">
    <source>
        <dbReference type="EMBL" id="WAR11131.1"/>
    </source>
</evidence>
<evidence type="ECO:0000259" key="1">
    <source>
        <dbReference type="Pfam" id="PF25794"/>
    </source>
</evidence>
<feature type="domain" description="Sacsin/Nov" evidence="1">
    <location>
        <begin position="1323"/>
        <end position="1562"/>
    </location>
</feature>
<dbReference type="Pfam" id="PF25794">
    <property type="entry name" value="SACS"/>
    <property type="match status" value="3"/>
</dbReference>
<accession>A0ABY7EQM8</accession>
<dbReference type="Proteomes" id="UP001164746">
    <property type="component" value="Chromosome 7"/>
</dbReference>
<dbReference type="SUPFAM" id="SSF55874">
    <property type="entry name" value="ATPase domain of HSP90 chaperone/DNA topoisomerase II/histidine kinase"/>
    <property type="match status" value="3"/>
</dbReference>
<dbReference type="PANTHER" id="PTHR46919:SF2">
    <property type="entry name" value="SACSIN"/>
    <property type="match status" value="1"/>
</dbReference>
<feature type="domain" description="Sacsin/Nov" evidence="1">
    <location>
        <begin position="2352"/>
        <end position="2577"/>
    </location>
</feature>